<reference evidence="4 5" key="1">
    <citation type="submission" date="2019-07" db="EMBL/GenBank/DDBJ databases">
        <authorList>
            <person name="Tomko B.E."/>
            <person name="Krukonis G.P."/>
            <person name="Delesalle V.A."/>
        </authorList>
    </citation>
    <scope>NUCLEOTIDE SEQUENCE [LARGE SCALE GENOMIC DNA]</scope>
</reference>
<dbReference type="InterPro" id="IPR009061">
    <property type="entry name" value="DNA-bd_dom_put_sf"/>
</dbReference>
<evidence type="ECO:0000256" key="2">
    <source>
        <dbReference type="ARBA" id="ARBA00023200"/>
    </source>
</evidence>
<proteinExistence type="predicted"/>
<dbReference type="SUPFAM" id="SSF46955">
    <property type="entry name" value="Putative DNA-binding domain"/>
    <property type="match status" value="1"/>
</dbReference>
<dbReference type="InterPro" id="IPR010093">
    <property type="entry name" value="SinI_DNA-bd"/>
</dbReference>
<dbReference type="InterPro" id="IPR041657">
    <property type="entry name" value="HTH_17"/>
</dbReference>
<keyword evidence="5" id="KW-1185">Reference proteome</keyword>
<dbReference type="GO" id="GO:0003677">
    <property type="term" value="F:DNA binding"/>
    <property type="evidence" value="ECO:0007669"/>
    <property type="project" value="InterPro"/>
</dbReference>
<keyword evidence="2" id="KW-1035">Host cytoplasm</keyword>
<dbReference type="GeneID" id="77850597"/>
<dbReference type="Proteomes" id="UP000325623">
    <property type="component" value="Segment"/>
</dbReference>
<dbReference type="EMBL" id="MN176219">
    <property type="protein sequence ID" value="QFR56275.1"/>
    <property type="molecule type" value="Genomic_DNA"/>
</dbReference>
<evidence type="ECO:0000313" key="4">
    <source>
        <dbReference type="EMBL" id="QFR56275.1"/>
    </source>
</evidence>
<evidence type="ECO:0000256" key="1">
    <source>
        <dbReference type="ARBA" id="ARBA00004192"/>
    </source>
</evidence>
<organism evidence="4 5">
    <name type="scientific">Bacillus phage 000TH010</name>
    <dbReference type="NCBI Taxonomy" id="2601652"/>
    <lineage>
        <taxon>Viruses</taxon>
        <taxon>Duplodnaviria</taxon>
        <taxon>Heunggongvirae</taxon>
        <taxon>Uroviricota</taxon>
        <taxon>Caudoviricetes</taxon>
        <taxon>Trautnerviridae</taxon>
        <taxon>Polsinellivirinae</taxon>
        <taxon>Rivavirus</taxon>
        <taxon>Rivavirus rv000TH010</taxon>
    </lineage>
</organism>
<dbReference type="GO" id="GO:0030430">
    <property type="term" value="C:host cell cytoplasm"/>
    <property type="evidence" value="ECO:0007669"/>
    <property type="project" value="UniProtKB-SubCell"/>
</dbReference>
<sequence length="57" mass="6537">MSDLKTVQGIMEVLKVSRSTVYRLIKNEGMPFKKVGGSTRFDVEEVKAWMNSQNKED</sequence>
<gene>
    <name evidence="4" type="primary">62</name>
    <name evidence="4" type="ORF">000TH010_62</name>
</gene>
<dbReference type="RefSeq" id="YP_010644373.1">
    <property type="nucleotide sequence ID" value="NC_070624.1"/>
</dbReference>
<feature type="domain" description="Helix-turn-helix" evidence="3">
    <location>
        <begin position="6"/>
        <end position="53"/>
    </location>
</feature>
<dbReference type="InterPro" id="IPR036388">
    <property type="entry name" value="WH-like_DNA-bd_sf"/>
</dbReference>
<evidence type="ECO:0000313" key="5">
    <source>
        <dbReference type="Proteomes" id="UP000325623"/>
    </source>
</evidence>
<dbReference type="Gene3D" id="1.10.10.10">
    <property type="entry name" value="Winged helix-like DNA-binding domain superfamily/Winged helix DNA-binding domain"/>
    <property type="match status" value="1"/>
</dbReference>
<dbReference type="Pfam" id="PF12728">
    <property type="entry name" value="HTH_17"/>
    <property type="match status" value="1"/>
</dbReference>
<dbReference type="NCBIfam" id="TIGR01764">
    <property type="entry name" value="excise"/>
    <property type="match status" value="1"/>
</dbReference>
<comment type="subcellular location">
    <subcellularLocation>
        <location evidence="1">Host cytoplasm</location>
    </subcellularLocation>
</comment>
<evidence type="ECO:0000259" key="3">
    <source>
        <dbReference type="Pfam" id="PF12728"/>
    </source>
</evidence>
<protein>
    <submittedName>
        <fullName evidence="4">DNA binding domain protein</fullName>
    </submittedName>
</protein>
<dbReference type="KEGG" id="vg:77850597"/>
<accession>A0A5P8PI03</accession>
<name>A0A5P8PI03_9CAUD</name>